<dbReference type="OrthoDB" id="3259824at2"/>
<proteinExistence type="predicted"/>
<dbReference type="Proteomes" id="UP000292118">
    <property type="component" value="Chromosome"/>
</dbReference>
<dbReference type="Gene3D" id="1.10.3100.10">
    <property type="entry name" value="Putative cytoplasmic protein"/>
    <property type="match status" value="1"/>
</dbReference>
<name>A0A4P6F2B7_9MICO</name>
<dbReference type="SUPFAM" id="SSF47413">
    <property type="entry name" value="lambda repressor-like DNA-binding domains"/>
    <property type="match status" value="1"/>
</dbReference>
<evidence type="ECO:0000313" key="2">
    <source>
        <dbReference type="Proteomes" id="UP000292118"/>
    </source>
</evidence>
<sequence length="132" mass="14467">MTEPRALERDPMTGAALRCTRERLGLTTRWLADHLDVAERSVHRWESGEWPVPDGVRLAVELLTARHDVLVEALLADVDALPDPLLVTYRTDADADAIGTPDVAGYPAAWHRAAVGRVLAVRPGATVVYRVP</sequence>
<dbReference type="CDD" id="cd00093">
    <property type="entry name" value="HTH_XRE"/>
    <property type="match status" value="1"/>
</dbReference>
<dbReference type="AlphaFoldDB" id="A0A4P6F2B7"/>
<dbReference type="GO" id="GO:0003677">
    <property type="term" value="F:DNA binding"/>
    <property type="evidence" value="ECO:0007669"/>
    <property type="project" value="InterPro"/>
</dbReference>
<dbReference type="InterPro" id="IPR010982">
    <property type="entry name" value="Lambda_DNA-bd_dom_sf"/>
</dbReference>
<gene>
    <name evidence="1" type="ORF">ET471_07940</name>
</gene>
<dbReference type="InterPro" id="IPR001387">
    <property type="entry name" value="Cro/C1-type_HTH"/>
</dbReference>
<dbReference type="InterPro" id="IPR027910">
    <property type="entry name" value="YdiL_sf"/>
</dbReference>
<dbReference type="EMBL" id="CP035493">
    <property type="protein sequence ID" value="QAY69970.1"/>
    <property type="molecule type" value="Genomic_DNA"/>
</dbReference>
<organism evidence="1 2">
    <name type="scientific">Xylanimonas protaetiae</name>
    <dbReference type="NCBI Taxonomy" id="2509457"/>
    <lineage>
        <taxon>Bacteria</taxon>
        <taxon>Bacillati</taxon>
        <taxon>Actinomycetota</taxon>
        <taxon>Actinomycetes</taxon>
        <taxon>Micrococcales</taxon>
        <taxon>Promicromonosporaceae</taxon>
        <taxon>Xylanimonas</taxon>
    </lineage>
</organism>
<protein>
    <submittedName>
        <fullName evidence="1">Transcriptional regulator</fullName>
    </submittedName>
</protein>
<keyword evidence="2" id="KW-1185">Reference proteome</keyword>
<dbReference type="RefSeq" id="WP_129187483.1">
    <property type="nucleotide sequence ID" value="NZ_CP035493.1"/>
</dbReference>
<reference evidence="1 2" key="1">
    <citation type="submission" date="2019-01" db="EMBL/GenBank/DDBJ databases">
        <title>Genome sequencing of strain FW10M-9.</title>
        <authorList>
            <person name="Heo J."/>
            <person name="Kim S.-J."/>
            <person name="Kim J.-S."/>
            <person name="Hong S.-B."/>
            <person name="Kwon S.-W."/>
        </authorList>
    </citation>
    <scope>NUCLEOTIDE SEQUENCE [LARGE SCALE GENOMIC DNA]</scope>
    <source>
        <strain evidence="1 2">FW10M-9</strain>
    </source>
</reference>
<dbReference type="KEGG" id="xya:ET471_07940"/>
<accession>A0A4P6F2B7</accession>
<dbReference type="Pfam" id="PF13560">
    <property type="entry name" value="HTH_31"/>
    <property type="match status" value="1"/>
</dbReference>
<evidence type="ECO:0000313" key="1">
    <source>
        <dbReference type="EMBL" id="QAY69970.1"/>
    </source>
</evidence>